<protein>
    <submittedName>
        <fullName evidence="4">Response regulator</fullName>
    </submittedName>
</protein>
<dbReference type="InterPro" id="IPR033756">
    <property type="entry name" value="YlxH/NBP35"/>
</dbReference>
<evidence type="ECO:0000313" key="5">
    <source>
        <dbReference type="Proteomes" id="UP001501612"/>
    </source>
</evidence>
<feature type="compositionally biased region" description="Pro residues" evidence="3">
    <location>
        <begin position="369"/>
        <end position="378"/>
    </location>
</feature>
<dbReference type="Proteomes" id="UP001501612">
    <property type="component" value="Unassembled WGS sequence"/>
</dbReference>
<dbReference type="Pfam" id="PF10609">
    <property type="entry name" value="ParA"/>
    <property type="match status" value="1"/>
</dbReference>
<gene>
    <name evidence="4" type="ORF">GCM10009737_12310</name>
</gene>
<evidence type="ECO:0000313" key="4">
    <source>
        <dbReference type="EMBL" id="GAA1912339.1"/>
    </source>
</evidence>
<evidence type="ECO:0000256" key="1">
    <source>
        <dbReference type="ARBA" id="ARBA00022741"/>
    </source>
</evidence>
<dbReference type="InterPro" id="IPR027417">
    <property type="entry name" value="P-loop_NTPase"/>
</dbReference>
<feature type="compositionally biased region" description="Basic residues" evidence="3">
    <location>
        <begin position="380"/>
        <end position="389"/>
    </location>
</feature>
<reference evidence="4 5" key="1">
    <citation type="journal article" date="2019" name="Int. J. Syst. Evol. Microbiol.">
        <title>The Global Catalogue of Microorganisms (GCM) 10K type strain sequencing project: providing services to taxonomists for standard genome sequencing and annotation.</title>
        <authorList>
            <consortium name="The Broad Institute Genomics Platform"/>
            <consortium name="The Broad Institute Genome Sequencing Center for Infectious Disease"/>
            <person name="Wu L."/>
            <person name="Ma J."/>
        </authorList>
    </citation>
    <scope>NUCLEOTIDE SEQUENCE [LARGE SCALE GENOMIC DNA]</scope>
    <source>
        <strain evidence="4 5">JCM 14046</strain>
    </source>
</reference>
<evidence type="ECO:0000256" key="2">
    <source>
        <dbReference type="ARBA" id="ARBA00022840"/>
    </source>
</evidence>
<dbReference type="Gene3D" id="3.40.50.2300">
    <property type="match status" value="1"/>
</dbReference>
<evidence type="ECO:0000256" key="3">
    <source>
        <dbReference type="SAM" id="MobiDB-lite"/>
    </source>
</evidence>
<proteinExistence type="predicted"/>
<dbReference type="EMBL" id="BAAAMY010000002">
    <property type="protein sequence ID" value="GAA1912339.1"/>
    <property type="molecule type" value="Genomic_DNA"/>
</dbReference>
<dbReference type="InterPro" id="IPR011006">
    <property type="entry name" value="CheY-like_superfamily"/>
</dbReference>
<sequence length="389" mass="40443">MPVVVEPDPAVVEKLHAALPPGGHAVQSTDRLVAWLAVRPEEYVVVLGPSLDLEDALGVCQHLRTARPTVSVLLVRALVDTAVLGRAMQAGAREVLPAEDTVALGAALGRAYELWSALRGPGGAARHGRVVTVFSPKGGVGKTTIAVNLALVLADRGSRQVCVVDLDLAFGDVAITLQLFPTHSIEHAAGGEHDLDFSLLEPLLTRHPDGIAVLAAPSLPDALDRISPSLVTQVLRTLASQFDYVVVDTAPAFDEHTLAALDATDDLVLVATLDVPTLKNVKVAAATLDTLRVAEGRRHLVLNRADDAVGIDPGQVPGILGMPVAARLPSAVAVAAATNAGRPLVLDSAAHPVSEAVRGLVRAVAGEPAVPPGRPTPAPARRRLLRRGS</sequence>
<dbReference type="PANTHER" id="PTHR43384">
    <property type="entry name" value="SEPTUM SITE-DETERMINING PROTEIN MIND HOMOLOG, CHLOROPLASTIC-RELATED"/>
    <property type="match status" value="1"/>
</dbReference>
<accession>A0ABN2P7S4</accession>
<dbReference type="InterPro" id="IPR050625">
    <property type="entry name" value="ParA/MinD_ATPase"/>
</dbReference>
<organism evidence="4 5">
    <name type="scientific">Nocardioides lentus</name>
    <dbReference type="NCBI Taxonomy" id="338077"/>
    <lineage>
        <taxon>Bacteria</taxon>
        <taxon>Bacillati</taxon>
        <taxon>Actinomycetota</taxon>
        <taxon>Actinomycetes</taxon>
        <taxon>Propionibacteriales</taxon>
        <taxon>Nocardioidaceae</taxon>
        <taxon>Nocardioides</taxon>
    </lineage>
</organism>
<keyword evidence="1" id="KW-0547">Nucleotide-binding</keyword>
<dbReference type="RefSeq" id="WP_344005166.1">
    <property type="nucleotide sequence ID" value="NZ_BAAAMY010000002.1"/>
</dbReference>
<dbReference type="Gene3D" id="3.40.50.300">
    <property type="entry name" value="P-loop containing nucleotide triphosphate hydrolases"/>
    <property type="match status" value="1"/>
</dbReference>
<name>A0ABN2P7S4_9ACTN</name>
<comment type="caution">
    <text evidence="4">The sequence shown here is derived from an EMBL/GenBank/DDBJ whole genome shotgun (WGS) entry which is preliminary data.</text>
</comment>
<keyword evidence="2" id="KW-0067">ATP-binding</keyword>
<feature type="region of interest" description="Disordered" evidence="3">
    <location>
        <begin position="368"/>
        <end position="389"/>
    </location>
</feature>
<dbReference type="SUPFAM" id="SSF52172">
    <property type="entry name" value="CheY-like"/>
    <property type="match status" value="1"/>
</dbReference>
<dbReference type="SUPFAM" id="SSF52540">
    <property type="entry name" value="P-loop containing nucleoside triphosphate hydrolases"/>
    <property type="match status" value="1"/>
</dbReference>
<keyword evidence="5" id="KW-1185">Reference proteome</keyword>
<dbReference type="PANTHER" id="PTHR43384:SF13">
    <property type="entry name" value="SLR0110 PROTEIN"/>
    <property type="match status" value="1"/>
</dbReference>